<dbReference type="Proteomes" id="UP000434582">
    <property type="component" value="Unassembled WGS sequence"/>
</dbReference>
<dbReference type="Gene3D" id="3.40.50.280">
    <property type="entry name" value="Cobalamin-binding domain"/>
    <property type="match status" value="1"/>
</dbReference>
<dbReference type="InterPro" id="IPR006158">
    <property type="entry name" value="Cobalamin-bd"/>
</dbReference>
<dbReference type="AlphaFoldDB" id="A0A7X1ZCD4"/>
<evidence type="ECO:0000313" key="3">
    <source>
        <dbReference type="EMBL" id="MQX34951.1"/>
    </source>
</evidence>
<dbReference type="InterPro" id="IPR036724">
    <property type="entry name" value="Cobalamin-bd_sf"/>
</dbReference>
<evidence type="ECO:0000259" key="2">
    <source>
        <dbReference type="PROSITE" id="PS51332"/>
    </source>
</evidence>
<gene>
    <name evidence="3" type="ORF">GHC57_00310</name>
</gene>
<evidence type="ECO:0000313" key="4">
    <source>
        <dbReference type="Proteomes" id="UP000434582"/>
    </source>
</evidence>
<proteinExistence type="predicted"/>
<dbReference type="SUPFAM" id="SSF52242">
    <property type="entry name" value="Cobalamin (vitamin B12)-binding domain"/>
    <property type="match status" value="1"/>
</dbReference>
<dbReference type="PROSITE" id="PS51332">
    <property type="entry name" value="B12_BINDING"/>
    <property type="match status" value="1"/>
</dbReference>
<organism evidence="3 4">
    <name type="scientific">Roseospira navarrensis</name>
    <dbReference type="NCBI Taxonomy" id="140058"/>
    <lineage>
        <taxon>Bacteria</taxon>
        <taxon>Pseudomonadati</taxon>
        <taxon>Pseudomonadota</taxon>
        <taxon>Alphaproteobacteria</taxon>
        <taxon>Rhodospirillales</taxon>
        <taxon>Rhodospirillaceae</taxon>
        <taxon>Roseospira</taxon>
    </lineage>
</organism>
<keyword evidence="4" id="KW-1185">Reference proteome</keyword>
<name>A0A7X1ZCD4_9PROT</name>
<dbReference type="EMBL" id="WIVE01000001">
    <property type="protein sequence ID" value="MQX34951.1"/>
    <property type="molecule type" value="Genomic_DNA"/>
</dbReference>
<sequence length="352" mass="38086">MTGIGRRNVNMGLWTADLAAGLESRGLARPRPWQQSDDLWAPTAPLHRSDGAETTAQRGWGPRTPDGAPHRDSATEAASVSLQAREGRTLASVIEGDVIPRLVSAYRHGPAEGAPLTGGVSGEPPRREVRAGMESTVDLFVRHILRGENTRALALVREMEERGVSFEALCADLLEPAAARIEAFWSNDAYDFSDLTVALSRLQWILHEMERDLGQDEAIHGVGHRVLLAAVPAERHTFGISLVSAMFHRAGWDVSDALIAESRAALLRLVAEDTYPVIGLWVCRPCQLAGLTGLIDELRRGSLNPCLRVLLVGPPCRDPETLAKTGADAVAETALTALERAEDLLADALEQD</sequence>
<comment type="caution">
    <text evidence="3">The sequence shown here is derived from an EMBL/GenBank/DDBJ whole genome shotgun (WGS) entry which is preliminary data.</text>
</comment>
<accession>A0A7X1ZCD4</accession>
<dbReference type="GO" id="GO:0031419">
    <property type="term" value="F:cobalamin binding"/>
    <property type="evidence" value="ECO:0007669"/>
    <property type="project" value="InterPro"/>
</dbReference>
<reference evidence="3 4" key="1">
    <citation type="submission" date="2019-10" db="EMBL/GenBank/DDBJ databases">
        <title>Draft whole-genome sequence of the purple nonsulfur photosynthetic bacterium Roseospira navarrensis DSM 15114.</title>
        <authorList>
            <person name="Kyndt J.A."/>
            <person name="Meyer T.E."/>
        </authorList>
    </citation>
    <scope>NUCLEOTIDE SEQUENCE [LARGE SCALE GENOMIC DNA]</scope>
    <source>
        <strain evidence="3 4">DSM 15114</strain>
    </source>
</reference>
<dbReference type="GO" id="GO:0046872">
    <property type="term" value="F:metal ion binding"/>
    <property type="evidence" value="ECO:0007669"/>
    <property type="project" value="InterPro"/>
</dbReference>
<protein>
    <recommendedName>
        <fullName evidence="2">B12-binding domain-containing protein</fullName>
    </recommendedName>
</protein>
<feature type="region of interest" description="Disordered" evidence="1">
    <location>
        <begin position="29"/>
        <end position="83"/>
    </location>
</feature>
<dbReference type="Pfam" id="PF02310">
    <property type="entry name" value="B12-binding"/>
    <property type="match status" value="1"/>
</dbReference>
<feature type="domain" description="B12-binding" evidence="2">
    <location>
        <begin position="223"/>
        <end position="352"/>
    </location>
</feature>
<evidence type="ECO:0000256" key="1">
    <source>
        <dbReference type="SAM" id="MobiDB-lite"/>
    </source>
</evidence>
<dbReference type="OrthoDB" id="5498228at2"/>